<dbReference type="AlphaFoldDB" id="A0A3N7HLN1"/>
<protein>
    <submittedName>
        <fullName evidence="2">Uncharacterized protein</fullName>
    </submittedName>
</protein>
<organism evidence="2 3">
    <name type="scientific">Piscinibacter terrae</name>
    <dbReference type="NCBI Taxonomy" id="2496871"/>
    <lineage>
        <taxon>Bacteria</taxon>
        <taxon>Pseudomonadati</taxon>
        <taxon>Pseudomonadota</taxon>
        <taxon>Betaproteobacteria</taxon>
        <taxon>Burkholderiales</taxon>
        <taxon>Sphaerotilaceae</taxon>
        <taxon>Piscinibacter</taxon>
    </lineage>
</organism>
<feature type="region of interest" description="Disordered" evidence="1">
    <location>
        <begin position="1"/>
        <end position="62"/>
    </location>
</feature>
<feature type="region of interest" description="Disordered" evidence="1">
    <location>
        <begin position="81"/>
        <end position="103"/>
    </location>
</feature>
<dbReference type="RefSeq" id="WP_124541782.1">
    <property type="nucleotide sequence ID" value="NZ_QUSW01000005.1"/>
</dbReference>
<feature type="compositionally biased region" description="Low complexity" evidence="1">
    <location>
        <begin position="25"/>
        <end position="38"/>
    </location>
</feature>
<dbReference type="EMBL" id="QUSW01000005">
    <property type="protein sequence ID" value="RQP23038.1"/>
    <property type="molecule type" value="Genomic_DNA"/>
</dbReference>
<dbReference type="OrthoDB" id="8572091at2"/>
<accession>A0A3N7HLN1</accession>
<sequence>MATTRNQKNASTARKANGRSRAARKTTTAAADADADSTNFDDNPDASASKATRRPGDRTMNRTLLIDLSQRELQERARLKTRRDRLEAVKRTEDSSGGLSAEQEAELERIKAALDSDLPVDPFYQAVAAALRRRTWNQLAGSRDHVLEHGLFGSQQMDPVQGGLGNHEQEIAFVCGLLEVDNFTVPTAPGFIKKVSEAQGEFRQNEALFDIAYETFRRSFVVTVQSQIDSGMVDADIIGCISPGGPINQDPDDDSKPYRRDTKGQLRDLDEGEAWIPAATDKVNVLSARNIAAVVRKLAGDGVTADDAWIRSRLESTYNQQTGVTSGGSPSAVEIMLPDLEEAVDIEIVTENLHAVQAIYFTYQLEEMRLFQVVERVVDLFRQGLLPLGKGFVGDYLFNYYKKAAERITEGERRDLYMRAFGAPGGNPSSEPNRDFNELWLRFVSAVSSFARQLTVERMLRNAVPMAVSQEQVRKAGRDLGANLSRNGYGIAYFAATEMQQTILEFRDVLQNAELRNAFGARDMWQVIDQVNVNYLGGARNTHRYRTQSRAGAVVIRWIANNVQRLANVGGPVIYVEQIINPQLRAAGGSSNPTVDPTDWDLVNACEQWLAVGGVQDQSIEQYSQPIEAPTMTSRPIEIPQVARDMLSGLGVGLNGSGVAGGISMPGL</sequence>
<feature type="region of interest" description="Disordered" evidence="1">
    <location>
        <begin position="242"/>
        <end position="262"/>
    </location>
</feature>
<evidence type="ECO:0000256" key="1">
    <source>
        <dbReference type="SAM" id="MobiDB-lite"/>
    </source>
</evidence>
<feature type="compositionally biased region" description="Polar residues" evidence="1">
    <location>
        <begin position="1"/>
        <end position="14"/>
    </location>
</feature>
<evidence type="ECO:0000313" key="2">
    <source>
        <dbReference type="EMBL" id="RQP23038.1"/>
    </source>
</evidence>
<proteinExistence type="predicted"/>
<evidence type="ECO:0000313" key="3">
    <source>
        <dbReference type="Proteomes" id="UP000267464"/>
    </source>
</evidence>
<reference evidence="2 3" key="1">
    <citation type="submission" date="2018-08" db="EMBL/GenBank/DDBJ databases">
        <authorList>
            <person name="Khan S.A."/>
            <person name="Jeon C.O."/>
            <person name="Chun B.H."/>
            <person name="Jeong S.E."/>
        </authorList>
    </citation>
    <scope>NUCLEOTIDE SEQUENCE [LARGE SCALE GENOMIC DNA]</scope>
    <source>
        <strain evidence="2 3">S-16</strain>
    </source>
</reference>
<dbReference type="Proteomes" id="UP000267464">
    <property type="component" value="Unassembled WGS sequence"/>
</dbReference>
<keyword evidence="3" id="KW-1185">Reference proteome</keyword>
<gene>
    <name evidence="2" type="ORF">DZC73_18090</name>
</gene>
<comment type="caution">
    <text evidence="2">The sequence shown here is derived from an EMBL/GenBank/DDBJ whole genome shotgun (WGS) entry which is preliminary data.</text>
</comment>
<feature type="compositionally biased region" description="Basic and acidic residues" evidence="1">
    <location>
        <begin position="81"/>
        <end position="94"/>
    </location>
</feature>
<name>A0A3N7HLN1_9BURK</name>
<reference evidence="2 3" key="2">
    <citation type="submission" date="2018-12" db="EMBL/GenBank/DDBJ databases">
        <title>Rhizobacter gummiphilus sp. nov., a rubber-degrading bacterium isolated from the soil of a botanical garden in Japan.</title>
        <authorList>
            <person name="Shunsuke S.S."/>
        </authorList>
    </citation>
    <scope>NUCLEOTIDE SEQUENCE [LARGE SCALE GENOMIC DNA]</scope>
    <source>
        <strain evidence="2 3">S-16</strain>
    </source>
</reference>